<evidence type="ECO:0000313" key="4">
    <source>
        <dbReference type="EMBL" id="KAI1514305.1"/>
    </source>
</evidence>
<dbReference type="Proteomes" id="UP000245464">
    <property type="component" value="Chromosome 5"/>
</dbReference>
<comment type="caution">
    <text evidence="4">The sequence shown here is derived from an EMBL/GenBank/DDBJ whole genome shotgun (WGS) entry which is preliminary data.</text>
</comment>
<dbReference type="Pfam" id="PF13472">
    <property type="entry name" value="Lipase_GDSL_2"/>
    <property type="match status" value="1"/>
</dbReference>
<keyword evidence="6" id="KW-1185">Reference proteome</keyword>
<dbReference type="EMBL" id="NRDI02000008">
    <property type="protein sequence ID" value="KAI1514305.1"/>
    <property type="molecule type" value="Genomic_DNA"/>
</dbReference>
<evidence type="ECO:0000313" key="6">
    <source>
        <dbReference type="Proteomes" id="UP000249757"/>
    </source>
</evidence>
<feature type="domain" description="SGNH hydrolase-type esterase" evidence="2">
    <location>
        <begin position="51"/>
        <end position="233"/>
    </location>
</feature>
<name>A0A2W1F5J8_9PLEO</name>
<proteinExistence type="predicted"/>
<keyword evidence="1" id="KW-0812">Transmembrane</keyword>
<accession>A0A2W1F5J8</accession>
<dbReference type="Gene3D" id="3.40.50.1110">
    <property type="entry name" value="SGNH hydrolase"/>
    <property type="match status" value="1"/>
</dbReference>
<dbReference type="OMA" id="QVPMKAR"/>
<dbReference type="AlphaFoldDB" id="A0A2W1F5J8"/>
<sequence>MLPNLGSPRTKLALKVVGLVAVVCFFIPLAFGLPHRSPRADVNIPLRILPLGDSITWGWQPTAKENGTDGYRAVLIHELTWARYGSVKFVGTQHSGYMYNNENEGHSGSTISQLQGVMKAGLEMRPNVILLHIGTNDLARQETAEEKWIDAPERLGRLLDEIFNTCPDTVVLVAKIIQAQDTQTRANIQAFNDAIPGVVKMWVEKGFKLGVADLSIVGTNELVDGLHPSYAGYSHMGDIWCDAIKAVSRKGLITPPVAVERLNG</sequence>
<reference evidence="6" key="4">
    <citation type="journal article" date="2022" name="Microb. Genom.">
        <title>A global pangenome for the wheat fungal pathogen Pyrenophora tritici-repentis and prediction of effector protein structural homology.</title>
        <authorList>
            <person name="Moolhuijzen P.M."/>
            <person name="See P.T."/>
            <person name="Shi G."/>
            <person name="Powell H.R."/>
            <person name="Cockram J."/>
            <person name="Jorgensen L.N."/>
            <person name="Benslimane H."/>
            <person name="Strelkov S.E."/>
            <person name="Turner J."/>
            <person name="Liu Z."/>
            <person name="Moffat C.S."/>
        </authorList>
    </citation>
    <scope>NUCLEOTIDE SEQUENCE [LARGE SCALE GENOMIC DNA]</scope>
</reference>
<evidence type="ECO:0000313" key="5">
    <source>
        <dbReference type="Proteomes" id="UP000245464"/>
    </source>
</evidence>
<dbReference type="SUPFAM" id="SSF52266">
    <property type="entry name" value="SGNH hydrolase"/>
    <property type="match status" value="1"/>
</dbReference>
<organism evidence="4 6">
    <name type="scientific">Pyrenophora tritici-repentis</name>
    <dbReference type="NCBI Taxonomy" id="45151"/>
    <lineage>
        <taxon>Eukaryota</taxon>
        <taxon>Fungi</taxon>
        <taxon>Dikarya</taxon>
        <taxon>Ascomycota</taxon>
        <taxon>Pezizomycotina</taxon>
        <taxon>Dothideomycetes</taxon>
        <taxon>Pleosporomycetidae</taxon>
        <taxon>Pleosporales</taxon>
        <taxon>Pleosporineae</taxon>
        <taxon>Pleosporaceae</taxon>
        <taxon>Pyrenophora</taxon>
    </lineage>
</organism>
<dbReference type="GO" id="GO:0004622">
    <property type="term" value="F:phosphatidylcholine lysophospholipase activity"/>
    <property type="evidence" value="ECO:0007669"/>
    <property type="project" value="TreeGrafter"/>
</dbReference>
<reference evidence="4" key="3">
    <citation type="journal article" date="2022" name="bioRxiv">
        <title>A global pangenome for the wheat fungal pathogen Pyrenophora tritici-repentis and prediction of effector protein structural homology.</title>
        <authorList>
            <person name="Moolhuijzen P."/>
            <person name="See P.T."/>
            <person name="Shi G."/>
            <person name="Powell H.R."/>
            <person name="Cockram J."/>
            <person name="Jorgensen L.N."/>
            <person name="Benslimane H."/>
            <person name="Strelkov S.E."/>
            <person name="Turner J."/>
            <person name="Liu Z."/>
            <person name="Moffat C.S."/>
        </authorList>
    </citation>
    <scope>NUCLEOTIDE SEQUENCE</scope>
    <source>
        <strain evidence="4">86-124</strain>
    </source>
</reference>
<dbReference type="InterPro" id="IPR051532">
    <property type="entry name" value="Ester_Hydrolysis_Enzymes"/>
</dbReference>
<protein>
    <submittedName>
        <fullName evidence="4">GDSL Lipase/Acylhydrolase protein</fullName>
    </submittedName>
    <submittedName>
        <fullName evidence="3">Lipase-GDSL multi-domain protein</fullName>
    </submittedName>
</protein>
<dbReference type="CDD" id="cd01833">
    <property type="entry name" value="XynB_like"/>
    <property type="match status" value="1"/>
</dbReference>
<dbReference type="PANTHER" id="PTHR30383:SF5">
    <property type="entry name" value="SGNH HYDROLASE-TYPE ESTERASE DOMAIN-CONTAINING PROTEIN"/>
    <property type="match status" value="1"/>
</dbReference>
<reference evidence="4" key="2">
    <citation type="submission" date="2021-05" db="EMBL/GenBank/DDBJ databases">
        <authorList>
            <person name="Moolhuijzen P.M."/>
            <person name="Moffat C.S."/>
        </authorList>
    </citation>
    <scope>NUCLEOTIDE SEQUENCE</scope>
    <source>
        <strain evidence="4">86-124</strain>
    </source>
</reference>
<dbReference type="OrthoDB" id="3915838at2759"/>
<dbReference type="InterPro" id="IPR036514">
    <property type="entry name" value="SGNH_hydro_sf"/>
</dbReference>
<feature type="transmembrane region" description="Helical" evidence="1">
    <location>
        <begin position="12"/>
        <end position="33"/>
    </location>
</feature>
<dbReference type="EMBL" id="NQIK02000005">
    <property type="protein sequence ID" value="KAF7570801.1"/>
    <property type="molecule type" value="Genomic_DNA"/>
</dbReference>
<dbReference type="PANTHER" id="PTHR30383">
    <property type="entry name" value="THIOESTERASE 1/PROTEASE 1/LYSOPHOSPHOLIPASE L1"/>
    <property type="match status" value="1"/>
</dbReference>
<keyword evidence="1" id="KW-1133">Transmembrane helix</keyword>
<dbReference type="Proteomes" id="UP000249757">
    <property type="component" value="Unassembled WGS sequence"/>
</dbReference>
<gene>
    <name evidence="4" type="ORF">Ptr86124_006935</name>
    <name evidence="3" type="ORF">PtrM4_108030</name>
</gene>
<dbReference type="InterPro" id="IPR013830">
    <property type="entry name" value="SGNH_hydro"/>
</dbReference>
<evidence type="ECO:0000259" key="2">
    <source>
        <dbReference type="Pfam" id="PF13472"/>
    </source>
</evidence>
<evidence type="ECO:0000313" key="3">
    <source>
        <dbReference type="EMBL" id="KAF7570801.1"/>
    </source>
</evidence>
<keyword evidence="1" id="KW-0472">Membrane</keyword>
<evidence type="ECO:0000256" key="1">
    <source>
        <dbReference type="SAM" id="Phobius"/>
    </source>
</evidence>
<reference evidence="3 5" key="1">
    <citation type="journal article" date="2018" name="BMC Genomics">
        <title>Comparative genomics of the wheat fungal pathogen Pyrenophora tritici-repentis reveals chromosomal variations and genome plasticity.</title>
        <authorList>
            <person name="Moolhuijzen P."/>
            <person name="See P.T."/>
            <person name="Hane J.K."/>
            <person name="Shi G."/>
            <person name="Liu Z."/>
            <person name="Oliver R.P."/>
            <person name="Moffat C.S."/>
        </authorList>
    </citation>
    <scope>NUCLEOTIDE SEQUENCE [LARGE SCALE GENOMIC DNA]</scope>
    <source>
        <strain evidence="3">M4</strain>
    </source>
</reference>